<keyword evidence="3" id="KW-1185">Reference proteome</keyword>
<keyword evidence="1" id="KW-1133">Transmembrane helix</keyword>
<dbReference type="Proteomes" id="UP000677803">
    <property type="component" value="Unassembled WGS sequence"/>
</dbReference>
<gene>
    <name evidence="2" type="ORF">MMEN_LOCUS8410</name>
</gene>
<evidence type="ECO:0000313" key="2">
    <source>
        <dbReference type="EMBL" id="CAG5897351.1"/>
    </source>
</evidence>
<comment type="caution">
    <text evidence="2">The sequence shown here is derived from an EMBL/GenBank/DDBJ whole genome shotgun (WGS) entry which is preliminary data.</text>
</comment>
<organism evidence="2 3">
    <name type="scientific">Menidia menidia</name>
    <name type="common">Atlantic silverside</name>
    <dbReference type="NCBI Taxonomy" id="238744"/>
    <lineage>
        <taxon>Eukaryota</taxon>
        <taxon>Metazoa</taxon>
        <taxon>Chordata</taxon>
        <taxon>Craniata</taxon>
        <taxon>Vertebrata</taxon>
        <taxon>Euteleostomi</taxon>
        <taxon>Actinopterygii</taxon>
        <taxon>Neopterygii</taxon>
        <taxon>Teleostei</taxon>
        <taxon>Neoteleostei</taxon>
        <taxon>Acanthomorphata</taxon>
        <taxon>Ovalentaria</taxon>
        <taxon>Atherinomorphae</taxon>
        <taxon>Atheriniformes</taxon>
        <taxon>Atherinopsidae</taxon>
        <taxon>Menidiinae</taxon>
        <taxon>Menidia</taxon>
    </lineage>
</organism>
<evidence type="ECO:0000256" key="1">
    <source>
        <dbReference type="SAM" id="Phobius"/>
    </source>
</evidence>
<evidence type="ECO:0000313" key="3">
    <source>
        <dbReference type="Proteomes" id="UP000677803"/>
    </source>
</evidence>
<reference evidence="2" key="1">
    <citation type="submission" date="2021-05" db="EMBL/GenBank/DDBJ databases">
        <authorList>
            <person name="Tigano A."/>
        </authorList>
    </citation>
    <scope>NUCLEOTIDE SEQUENCE</scope>
</reference>
<accession>A0A8S4AXD0</accession>
<feature type="non-terminal residue" evidence="2">
    <location>
        <position position="1"/>
    </location>
</feature>
<keyword evidence="1" id="KW-0472">Membrane</keyword>
<feature type="transmembrane region" description="Helical" evidence="1">
    <location>
        <begin position="6"/>
        <end position="26"/>
    </location>
</feature>
<protein>
    <submittedName>
        <fullName evidence="2">(Atlantic silverside) hypothetical protein</fullName>
    </submittedName>
</protein>
<dbReference type="EMBL" id="CAJRST010008890">
    <property type="protein sequence ID" value="CAG5897351.1"/>
    <property type="molecule type" value="Genomic_DNA"/>
</dbReference>
<dbReference type="AlphaFoldDB" id="A0A8S4AXD0"/>
<name>A0A8S4AXD0_9TELE</name>
<proteinExistence type="predicted"/>
<sequence length="129" mass="14474">MLDILLLMFFAIMGLVFLSYIIYILIRLGNAGSACTVAVIRLSRIPGVHYGHWVNDLAQAMMWDVKSTEGNEWRGRANLFPSLLHPQCHPILMFSSLTRGAVLLQKAVEREQDAGGLEDEFMPTKGCHK</sequence>
<keyword evidence="1" id="KW-0812">Transmembrane</keyword>